<reference evidence="1" key="1">
    <citation type="submission" date="2023-07" db="EMBL/GenBank/DDBJ databases">
        <title>Sorghum-associated microbial communities from plants grown in Nebraska, USA.</title>
        <authorList>
            <person name="Schachtman D."/>
        </authorList>
    </citation>
    <scope>NUCLEOTIDE SEQUENCE</scope>
    <source>
        <strain evidence="1">BE56</strain>
    </source>
</reference>
<dbReference type="EMBL" id="JAVDTH010000051">
    <property type="protein sequence ID" value="MDR6715393.1"/>
    <property type="molecule type" value="Genomic_DNA"/>
</dbReference>
<evidence type="ECO:0000313" key="2">
    <source>
        <dbReference type="Proteomes" id="UP001259587"/>
    </source>
</evidence>
<evidence type="ECO:0000313" key="1">
    <source>
        <dbReference type="EMBL" id="MDR6715393.1"/>
    </source>
</evidence>
<keyword evidence="1" id="KW-0645">Protease</keyword>
<dbReference type="EC" id="3.4.24.-" evidence="1"/>
<organism evidence="1 2">
    <name type="scientific">Pseudomonas hunanensis</name>
    <dbReference type="NCBI Taxonomy" id="1247546"/>
    <lineage>
        <taxon>Bacteria</taxon>
        <taxon>Pseudomonadati</taxon>
        <taxon>Pseudomonadota</taxon>
        <taxon>Gammaproteobacteria</taxon>
        <taxon>Pseudomonadales</taxon>
        <taxon>Pseudomonadaceae</taxon>
        <taxon>Pseudomonas</taxon>
    </lineage>
</organism>
<protein>
    <submittedName>
        <fullName evidence="1">Zinc protease</fullName>
        <ecNumber evidence="1">3.4.24.-</ecNumber>
    </submittedName>
</protein>
<keyword evidence="2" id="KW-1185">Reference proteome</keyword>
<proteinExistence type="predicted"/>
<keyword evidence="1" id="KW-0378">Hydrolase</keyword>
<name>A0ACC6KA77_9PSED</name>
<dbReference type="Proteomes" id="UP001259587">
    <property type="component" value="Unassembled WGS sequence"/>
</dbReference>
<comment type="caution">
    <text evidence="1">The sequence shown here is derived from an EMBL/GenBank/DDBJ whole genome shotgun (WGS) entry which is preliminary data.</text>
</comment>
<gene>
    <name evidence="1" type="ORF">J2W83_005037</name>
</gene>
<sequence length="444" mass="48302">MTSSTFAPGIPSGQPPAADASPPLQQFTLANGLTVYLREDHRAPLVSVQLWYHVGSSYEPPGHSGLSHLLEHLMFEGSSKLAPGEYSTLVSRLGGEPNALTTHDATCFPVTLPSSRLEVVLEAMADAMASATLDPAAFARELQVVMAERRSTVDDNPLALAIEAAQRLAHGTSTYATPVIGHQADLEQMTWAQVSTWYQSWYHPNNATLVVVGDLDLERLQPLVERHFGPIPANRLPLSARPTPGSSLVQRRQQLALPGMRDGLIMAFNMPSQATARSLQEACALRLLPQLLGNGNSARLPQRLLHQRQLLQAMSAAYAHQLRGDSLLSLYMFTNPQQGTPEQAMPQVWAEIEQLHHSAPSERELNRAKARLLASLVFARDNIAEQGHALGRAASSGLDPSQLAHEAQAINSVSPEDVQRVALTYLTQDRLSTTYMTAAEARHA</sequence>
<accession>A0ACC6KA77</accession>